<name>A0A221UTM6_9FLAO</name>
<dbReference type="EMBL" id="CP022515">
    <property type="protein sequence ID" value="ASO04600.1"/>
    <property type="molecule type" value="Genomic_DNA"/>
</dbReference>
<sequence>MEKFKVEIKTELGQGDLTGIELLTAYVYANSEEIAKQKAGNILNNYVDNSNVFKFFPIGITIGVLTTKT</sequence>
<dbReference type="AlphaFoldDB" id="A0A221UTM6"/>
<reference evidence="1 2" key="1">
    <citation type="submission" date="2017-07" db="EMBL/GenBank/DDBJ databases">
        <title>Genome Sequence of Arenibacter algicola Strain SMS7 Isolated from a culture of the Diatom Skeletonema marinoi.</title>
        <authorList>
            <person name="Topel M."/>
            <person name="Pinder M.I.M."/>
            <person name="Johansson O.N."/>
            <person name="Kourtchenko O."/>
            <person name="Godhe A."/>
            <person name="Clarke A.K."/>
        </authorList>
    </citation>
    <scope>NUCLEOTIDE SEQUENCE [LARGE SCALE GENOMIC DNA]</scope>
    <source>
        <strain evidence="1 2">SMS7</strain>
    </source>
</reference>
<evidence type="ECO:0000313" key="2">
    <source>
        <dbReference type="Proteomes" id="UP000204551"/>
    </source>
</evidence>
<accession>A0A221UTM6</accession>
<evidence type="ECO:0000313" key="1">
    <source>
        <dbReference type="EMBL" id="ASO04600.1"/>
    </source>
</evidence>
<gene>
    <name evidence="1" type="ORF">AREALGSMS7_01125</name>
</gene>
<dbReference type="RefSeq" id="WP_093977563.1">
    <property type="nucleotide sequence ID" value="NZ_CP022515.1"/>
</dbReference>
<dbReference type="Proteomes" id="UP000204551">
    <property type="component" value="Chromosome"/>
</dbReference>
<proteinExistence type="predicted"/>
<organism evidence="1 2">
    <name type="scientific">Arenibacter algicola</name>
    <dbReference type="NCBI Taxonomy" id="616991"/>
    <lineage>
        <taxon>Bacteria</taxon>
        <taxon>Pseudomonadati</taxon>
        <taxon>Bacteroidota</taxon>
        <taxon>Flavobacteriia</taxon>
        <taxon>Flavobacteriales</taxon>
        <taxon>Flavobacteriaceae</taxon>
        <taxon>Arenibacter</taxon>
    </lineage>
</organism>
<dbReference type="KEGG" id="aalg:AREALGSMS7_01125"/>
<protein>
    <submittedName>
        <fullName evidence="1">Uncharacterized protein</fullName>
    </submittedName>
</protein>